<protein>
    <submittedName>
        <fullName evidence="1">Unplaced genomic scaffold scaffold_2049, whole genome shotgun sequence</fullName>
    </submittedName>
</protein>
<keyword evidence="2" id="KW-1185">Reference proteome</keyword>
<dbReference type="STRING" id="930991.A0A0D0C3E7"/>
<dbReference type="HOGENOM" id="CLU_006344_16_0_1"/>
<organism evidence="1 2">
    <name type="scientific">Paxillus rubicundulus Ve08.2h10</name>
    <dbReference type="NCBI Taxonomy" id="930991"/>
    <lineage>
        <taxon>Eukaryota</taxon>
        <taxon>Fungi</taxon>
        <taxon>Dikarya</taxon>
        <taxon>Basidiomycota</taxon>
        <taxon>Agaricomycotina</taxon>
        <taxon>Agaricomycetes</taxon>
        <taxon>Agaricomycetidae</taxon>
        <taxon>Boletales</taxon>
        <taxon>Paxilineae</taxon>
        <taxon>Paxillaceae</taxon>
        <taxon>Paxillus</taxon>
    </lineage>
</organism>
<evidence type="ECO:0000313" key="1">
    <source>
        <dbReference type="EMBL" id="KIK77697.1"/>
    </source>
</evidence>
<sequence length="132" mass="15599">RNDYPQYYCVFINTNQELNGMAGMTIAWVICFSSLKYDYVLCPCAIVRWFDNIGNAPDEDTRMWMVHPTFHANHTPNIVVIQIDMIYCAAHLIPTYSHHPVPLYIKYYPSYDTFHTFYVNKYADHHAFETVF</sequence>
<accession>A0A0D0C3E7</accession>
<reference evidence="1 2" key="1">
    <citation type="submission" date="2014-04" db="EMBL/GenBank/DDBJ databases">
        <authorList>
            <consortium name="DOE Joint Genome Institute"/>
            <person name="Kuo A."/>
            <person name="Kohler A."/>
            <person name="Jargeat P."/>
            <person name="Nagy L.G."/>
            <person name="Floudas D."/>
            <person name="Copeland A."/>
            <person name="Barry K.W."/>
            <person name="Cichocki N."/>
            <person name="Veneault-Fourrey C."/>
            <person name="LaButti K."/>
            <person name="Lindquist E.A."/>
            <person name="Lipzen A."/>
            <person name="Lundell T."/>
            <person name="Morin E."/>
            <person name="Murat C."/>
            <person name="Sun H."/>
            <person name="Tunlid A."/>
            <person name="Henrissat B."/>
            <person name="Grigoriev I.V."/>
            <person name="Hibbett D.S."/>
            <person name="Martin F."/>
            <person name="Nordberg H.P."/>
            <person name="Cantor M.N."/>
            <person name="Hua S.X."/>
        </authorList>
    </citation>
    <scope>NUCLEOTIDE SEQUENCE [LARGE SCALE GENOMIC DNA]</scope>
    <source>
        <strain evidence="1 2">Ve08.2h10</strain>
    </source>
</reference>
<dbReference type="EMBL" id="KN826871">
    <property type="protein sequence ID" value="KIK77697.1"/>
    <property type="molecule type" value="Genomic_DNA"/>
</dbReference>
<dbReference type="Proteomes" id="UP000054538">
    <property type="component" value="Unassembled WGS sequence"/>
</dbReference>
<proteinExistence type="predicted"/>
<dbReference type="OrthoDB" id="3187773at2759"/>
<dbReference type="InParanoid" id="A0A0D0C3E7"/>
<feature type="non-terminal residue" evidence="1">
    <location>
        <position position="1"/>
    </location>
</feature>
<gene>
    <name evidence="1" type="ORF">PAXRUDRAFT_165998</name>
</gene>
<evidence type="ECO:0000313" key="2">
    <source>
        <dbReference type="Proteomes" id="UP000054538"/>
    </source>
</evidence>
<reference evidence="2" key="2">
    <citation type="submission" date="2015-01" db="EMBL/GenBank/DDBJ databases">
        <title>Evolutionary Origins and Diversification of the Mycorrhizal Mutualists.</title>
        <authorList>
            <consortium name="DOE Joint Genome Institute"/>
            <consortium name="Mycorrhizal Genomics Consortium"/>
            <person name="Kohler A."/>
            <person name="Kuo A."/>
            <person name="Nagy L.G."/>
            <person name="Floudas D."/>
            <person name="Copeland A."/>
            <person name="Barry K.W."/>
            <person name="Cichocki N."/>
            <person name="Veneault-Fourrey C."/>
            <person name="LaButti K."/>
            <person name="Lindquist E.A."/>
            <person name="Lipzen A."/>
            <person name="Lundell T."/>
            <person name="Morin E."/>
            <person name="Murat C."/>
            <person name="Riley R."/>
            <person name="Ohm R."/>
            <person name="Sun H."/>
            <person name="Tunlid A."/>
            <person name="Henrissat B."/>
            <person name="Grigoriev I.V."/>
            <person name="Hibbett D.S."/>
            <person name="Martin F."/>
        </authorList>
    </citation>
    <scope>NUCLEOTIDE SEQUENCE [LARGE SCALE GENOMIC DNA]</scope>
    <source>
        <strain evidence="2">Ve08.2h10</strain>
    </source>
</reference>
<name>A0A0D0C3E7_9AGAM</name>
<dbReference type="AlphaFoldDB" id="A0A0D0C3E7"/>